<organism evidence="1 2">
    <name type="scientific">Thiorhodovibrio winogradskyi</name>
    <dbReference type="NCBI Taxonomy" id="77007"/>
    <lineage>
        <taxon>Bacteria</taxon>
        <taxon>Pseudomonadati</taxon>
        <taxon>Pseudomonadota</taxon>
        <taxon>Gammaproteobacteria</taxon>
        <taxon>Chromatiales</taxon>
        <taxon>Chromatiaceae</taxon>
        <taxon>Thiorhodovibrio</taxon>
    </lineage>
</organism>
<proteinExistence type="predicted"/>
<dbReference type="Proteomes" id="UP001432180">
    <property type="component" value="Chromosome"/>
</dbReference>
<reference evidence="1 2" key="1">
    <citation type="journal article" date="2023" name="Microorganisms">
        <title>Thiorhodovibrio frisius and Trv. litoralis spp. nov., Two Novel Members from a Clade of Fastidious Purple Sulfur Bacteria That Exhibit Unique Red-Shifted Light-Harvesting Capabilities.</title>
        <authorList>
            <person name="Methner A."/>
            <person name="Kuzyk S.B."/>
            <person name="Petersen J."/>
            <person name="Bauer S."/>
            <person name="Brinkmann H."/>
            <person name="Sichau K."/>
            <person name="Wanner G."/>
            <person name="Wolf J."/>
            <person name="Neumann-Schaal M."/>
            <person name="Henke P."/>
            <person name="Tank M."/>
            <person name="Sproer C."/>
            <person name="Bunk B."/>
            <person name="Overmann J."/>
        </authorList>
    </citation>
    <scope>NUCLEOTIDE SEQUENCE [LARGE SCALE GENOMIC DNA]</scope>
    <source>
        <strain evidence="1 2">DSM 6702</strain>
    </source>
</reference>
<accession>A0ABZ0S8Z5</accession>
<keyword evidence="2" id="KW-1185">Reference proteome</keyword>
<evidence type="ECO:0000313" key="2">
    <source>
        <dbReference type="Proteomes" id="UP001432180"/>
    </source>
</evidence>
<name>A0ABZ0S8Z5_9GAMM</name>
<evidence type="ECO:0000313" key="1">
    <source>
        <dbReference type="EMBL" id="WPL16912.1"/>
    </source>
</evidence>
<dbReference type="EMBL" id="CP121472">
    <property type="protein sequence ID" value="WPL16912.1"/>
    <property type="molecule type" value="Genomic_DNA"/>
</dbReference>
<dbReference type="RefSeq" id="WP_328987442.1">
    <property type="nucleotide sequence ID" value="NZ_CP121472.1"/>
</dbReference>
<protein>
    <submittedName>
        <fullName evidence="1">Uncharacterized protein</fullName>
    </submittedName>
</protein>
<gene>
    <name evidence="1" type="ORF">Thiowin_01892</name>
</gene>
<sequence>MSIARHRKIALSHTQKVPAWAVEETDPSAWLEHSVRPLLAGLPVAVTMAHDFAGRKPNQDSFPDTALVVGDVRLNKERDYDTGIGFYLYWIGSQRHVAIAPREIGQRWRYPYDRLSDCRYFAEPGALVALVHELHQFIEEQKFNAHKREKVRNLQRQAIIGQLRELANQEQFAFFVENTARLIKISIRLSDHLQVTISVPFSEFENTLPQIREMVLNLRALHERKIRVKTAQARYSAPWILPESPDPGAAA</sequence>